<proteinExistence type="predicted"/>
<evidence type="ECO:0008006" key="4">
    <source>
        <dbReference type="Google" id="ProtNLM"/>
    </source>
</evidence>
<sequence>MRESSDVLWVAGALAIPLALFTWWLSVKSGLNFEVILTALVRVLGVLVLYGLASWLASSLGYSNPWQFLVPGLWFASWPALIAKGTSAPEFFVLRGADPALDWWATPAFLWGMLAALVVGASWLYIKANRYR</sequence>
<keyword evidence="1" id="KW-0812">Transmembrane</keyword>
<name>A0AAP7KZ22_STEMA</name>
<feature type="transmembrane region" description="Helical" evidence="1">
    <location>
        <begin position="103"/>
        <end position="126"/>
    </location>
</feature>
<feature type="transmembrane region" description="Helical" evidence="1">
    <location>
        <begin position="7"/>
        <end position="25"/>
    </location>
</feature>
<evidence type="ECO:0000256" key="1">
    <source>
        <dbReference type="SAM" id="Phobius"/>
    </source>
</evidence>
<dbReference type="EMBL" id="LYVI01000021">
    <property type="protein sequence ID" value="OBU59517.1"/>
    <property type="molecule type" value="Genomic_DNA"/>
</dbReference>
<protein>
    <recommendedName>
        <fullName evidence="4">Transmembrane protein</fullName>
    </recommendedName>
</protein>
<keyword evidence="1" id="KW-0472">Membrane</keyword>
<organism evidence="2 3">
    <name type="scientific">Stenotrophomonas maltophilia</name>
    <name type="common">Pseudomonas maltophilia</name>
    <name type="synonym">Xanthomonas maltophilia</name>
    <dbReference type="NCBI Taxonomy" id="40324"/>
    <lineage>
        <taxon>Bacteria</taxon>
        <taxon>Pseudomonadati</taxon>
        <taxon>Pseudomonadota</taxon>
        <taxon>Gammaproteobacteria</taxon>
        <taxon>Lysobacterales</taxon>
        <taxon>Lysobacteraceae</taxon>
        <taxon>Stenotrophomonas</taxon>
        <taxon>Stenotrophomonas maltophilia group</taxon>
    </lineage>
</organism>
<dbReference type="Proteomes" id="UP000092125">
    <property type="component" value="Unassembled WGS sequence"/>
</dbReference>
<accession>A0AAP7KZ22</accession>
<reference evidence="2 3" key="1">
    <citation type="submission" date="2016-05" db="EMBL/GenBank/DDBJ databases">
        <title>Draft Genome Sequences of Stenotrophomonas maltophilia Strains Sm32COP, Sm41DVV, Sm46PAILV, SmF3, SmF22, SmSOFb1 and SmCVFa1, Isolated from Different Manures, in France.</title>
        <authorList>
            <person name="Nazaret S."/>
            <person name="Bodilis J."/>
        </authorList>
    </citation>
    <scope>NUCLEOTIDE SEQUENCE [LARGE SCALE GENOMIC DNA]</scope>
    <source>
        <strain evidence="2 3">Sm41DVV</strain>
    </source>
</reference>
<gene>
    <name evidence="2" type="ORF">A9K56_18620</name>
</gene>
<evidence type="ECO:0000313" key="3">
    <source>
        <dbReference type="Proteomes" id="UP000092125"/>
    </source>
</evidence>
<evidence type="ECO:0000313" key="2">
    <source>
        <dbReference type="EMBL" id="OBU59517.1"/>
    </source>
</evidence>
<keyword evidence="1" id="KW-1133">Transmembrane helix</keyword>
<feature type="transmembrane region" description="Helical" evidence="1">
    <location>
        <begin position="65"/>
        <end position="83"/>
    </location>
</feature>
<feature type="transmembrane region" description="Helical" evidence="1">
    <location>
        <begin position="31"/>
        <end position="53"/>
    </location>
</feature>
<comment type="caution">
    <text evidence="2">The sequence shown here is derived from an EMBL/GenBank/DDBJ whole genome shotgun (WGS) entry which is preliminary data.</text>
</comment>
<dbReference type="RefSeq" id="WP_065183054.1">
    <property type="nucleotide sequence ID" value="NZ_JAXAXT010000033.1"/>
</dbReference>
<dbReference type="AlphaFoldDB" id="A0AAP7KZ22"/>